<sequence length="197" mass="23959">MNKEIKYLNYWSARKRLNSETASVMKWDLWNKTKFKPRVEKGELTSKDIAFQNHNNNLGYEFCAFDNNHTEYPFAYVNIMPQNKHISVEFFDFVGRKYLNYLFGESEKFPDKIFLKEVWYYHFISETTEEEEYRLHFNFNENGDVKYTKYDDKIGKLEDFEGNQKIDITYLYEDFPIFNEYDKILIENRIPLEGIIN</sequence>
<organism evidence="2 4">
    <name type="scientific">Chryseobacterium contaminans</name>
    <dbReference type="NCBI Taxonomy" id="1423959"/>
    <lineage>
        <taxon>Bacteria</taxon>
        <taxon>Pseudomonadati</taxon>
        <taxon>Bacteroidota</taxon>
        <taxon>Flavobacteriia</taxon>
        <taxon>Flavobacteriales</taxon>
        <taxon>Weeksellaceae</taxon>
        <taxon>Chryseobacterium group</taxon>
        <taxon>Chryseobacterium</taxon>
    </lineage>
</organism>
<accession>A0A1M6YGI1</accession>
<evidence type="ECO:0000313" key="1">
    <source>
        <dbReference type="EMBL" id="OCA78323.1"/>
    </source>
</evidence>
<proteinExistence type="predicted"/>
<dbReference type="STRING" id="1423959.SAMN05444407_102499"/>
<dbReference type="EMBL" id="FRBM01000002">
    <property type="protein sequence ID" value="SHL17099.1"/>
    <property type="molecule type" value="Genomic_DNA"/>
</dbReference>
<dbReference type="Proteomes" id="UP000093508">
    <property type="component" value="Unassembled WGS sequence"/>
</dbReference>
<evidence type="ECO:0000313" key="4">
    <source>
        <dbReference type="Proteomes" id="UP000184069"/>
    </source>
</evidence>
<reference evidence="1 3" key="1">
    <citation type="submission" date="2016-07" db="EMBL/GenBank/DDBJ databases">
        <authorList>
            <person name="Jeong J.-J."/>
            <person name="Kim D.W."/>
            <person name="Sang M.K."/>
            <person name="Choi I.-G."/>
            <person name="Kim K.D."/>
        </authorList>
    </citation>
    <scope>NUCLEOTIDE SEQUENCE [LARGE SCALE GENOMIC DNA]</scope>
    <source>
        <strain evidence="1 3">C-26</strain>
    </source>
</reference>
<evidence type="ECO:0000313" key="2">
    <source>
        <dbReference type="EMBL" id="SHL17099.1"/>
    </source>
</evidence>
<keyword evidence="3" id="KW-1185">Reference proteome</keyword>
<protein>
    <submittedName>
        <fullName evidence="2">Uncharacterized protein</fullName>
    </submittedName>
</protein>
<reference evidence="2 4" key="2">
    <citation type="submission" date="2016-11" db="EMBL/GenBank/DDBJ databases">
        <authorList>
            <person name="Jaros S."/>
            <person name="Januszkiewicz K."/>
            <person name="Wedrychowicz H."/>
        </authorList>
    </citation>
    <scope>NUCLEOTIDE SEQUENCE [LARGE SCALE GENOMIC DNA]</scope>
    <source>
        <strain evidence="2 4">DSM 27621</strain>
    </source>
</reference>
<dbReference type="AlphaFoldDB" id="A0A1M6YGI1"/>
<dbReference type="Proteomes" id="UP000184069">
    <property type="component" value="Unassembled WGS sequence"/>
</dbReference>
<gene>
    <name evidence="1" type="ORF">BBH99_08855</name>
    <name evidence="2" type="ORF">SAMN05444407_102499</name>
</gene>
<dbReference type="RefSeq" id="WP_066696274.1">
    <property type="nucleotide sequence ID" value="NZ_FRBM01000002.1"/>
</dbReference>
<dbReference type="OrthoDB" id="774413at2"/>
<evidence type="ECO:0000313" key="3">
    <source>
        <dbReference type="Proteomes" id="UP000093508"/>
    </source>
</evidence>
<dbReference type="EMBL" id="MAYF01000235">
    <property type="protein sequence ID" value="OCA78323.1"/>
    <property type="molecule type" value="Genomic_DNA"/>
</dbReference>
<name>A0A1M6YGI1_9FLAO</name>